<dbReference type="PROSITE" id="PS50106">
    <property type="entry name" value="PDZ"/>
    <property type="match status" value="1"/>
</dbReference>
<dbReference type="Pfam" id="PF05362">
    <property type="entry name" value="Lon_C"/>
    <property type="match status" value="1"/>
</dbReference>
<dbReference type="Pfam" id="PF13180">
    <property type="entry name" value="PDZ_2"/>
    <property type="match status" value="1"/>
</dbReference>
<sequence length="364" mass="39882">MKKKTFVTIISSFTIFMLMIISVSFYLLLPMNAYVETPGQADNIKQFMTVAGKRDRTKGSLRLVSVYLSQANHLDWLISKFNGAYSIEAKTEVQGNVSNSVYEAISKYQMKEAILSAEEVAFKAAGMADKVKSEYRGIYVASITKKSHFAKKIKVGDTITKVDGKHFNNSAGYQKYLAAMPVGEKVTLTVLRNNKTLEVSGKTIHLANTKDKEYPKGRSGIGIGLVDDVEVTTDPKVKVNVGQISGPSGGLMFTLQLYSQLSGDNIKKGRNISGTGTIDDQGKVGEIGGIDKKIIAAKEAGSTVFFVPYVKATKANLKLDGGQTNWQAALKAQKEYAPKMKLVPIRNFQDALNYLKYGKVIKTK</sequence>
<protein>
    <submittedName>
        <fullName evidence="1">Peptidase</fullName>
    </submittedName>
</protein>
<evidence type="ECO:0000313" key="2">
    <source>
        <dbReference type="Proteomes" id="UP000181728"/>
    </source>
</evidence>
<reference evidence="1 2" key="1">
    <citation type="journal article" date="2016" name="BMC Genomics">
        <title>Consensus pan-genome assembly of the specialised wine bacterium Oenococcus oeni.</title>
        <authorList>
            <person name="Sternes P.R."/>
            <person name="Borneman A.R."/>
        </authorList>
    </citation>
    <scope>NUCLEOTIDE SEQUENCE [LARGE SCALE GENOMIC DNA]</scope>
    <source>
        <strain evidence="1 2">AWRIB661</strain>
    </source>
</reference>
<dbReference type="AlphaFoldDB" id="A0A483CEN6"/>
<dbReference type="GO" id="GO:0030163">
    <property type="term" value="P:protein catabolic process"/>
    <property type="evidence" value="ECO:0007669"/>
    <property type="project" value="InterPro"/>
</dbReference>
<evidence type="ECO:0000313" key="1">
    <source>
        <dbReference type="EMBL" id="OIM21027.1"/>
    </source>
</evidence>
<dbReference type="SMART" id="SM00228">
    <property type="entry name" value="PDZ"/>
    <property type="match status" value="1"/>
</dbReference>
<dbReference type="Proteomes" id="UP000181728">
    <property type="component" value="Unassembled WGS sequence"/>
</dbReference>
<dbReference type="Gene3D" id="3.30.230.10">
    <property type="match status" value="1"/>
</dbReference>
<dbReference type="InterPro" id="IPR036034">
    <property type="entry name" value="PDZ_sf"/>
</dbReference>
<accession>A0A483CEN6</accession>
<dbReference type="SUPFAM" id="SSF54211">
    <property type="entry name" value="Ribosomal protein S5 domain 2-like"/>
    <property type="match status" value="1"/>
</dbReference>
<gene>
    <name evidence="1" type="ORF">ATX59_06205</name>
</gene>
<dbReference type="RefSeq" id="WP_071448989.1">
    <property type="nucleotide sequence ID" value="NZ_MLMO01000101.1"/>
</dbReference>
<comment type="caution">
    <text evidence="1">The sequence shown here is derived from an EMBL/GenBank/DDBJ whole genome shotgun (WGS) entry which is preliminary data.</text>
</comment>
<dbReference type="InterPro" id="IPR014721">
    <property type="entry name" value="Ribsml_uS5_D2-typ_fold_subgr"/>
</dbReference>
<dbReference type="InterPro" id="IPR001478">
    <property type="entry name" value="PDZ"/>
</dbReference>
<dbReference type="EMBL" id="MLOK01000045">
    <property type="protein sequence ID" value="OIM21027.1"/>
    <property type="molecule type" value="Genomic_DNA"/>
</dbReference>
<organism evidence="1 2">
    <name type="scientific">Oenococcus oeni</name>
    <name type="common">Leuconostoc oenos</name>
    <dbReference type="NCBI Taxonomy" id="1247"/>
    <lineage>
        <taxon>Bacteria</taxon>
        <taxon>Bacillati</taxon>
        <taxon>Bacillota</taxon>
        <taxon>Bacilli</taxon>
        <taxon>Lactobacillales</taxon>
        <taxon>Lactobacillaceae</taxon>
        <taxon>Oenococcus</taxon>
    </lineage>
</organism>
<dbReference type="GO" id="GO:0006508">
    <property type="term" value="P:proteolysis"/>
    <property type="evidence" value="ECO:0007669"/>
    <property type="project" value="InterPro"/>
</dbReference>
<dbReference type="SUPFAM" id="SSF50156">
    <property type="entry name" value="PDZ domain-like"/>
    <property type="match status" value="1"/>
</dbReference>
<dbReference type="Gene3D" id="2.30.42.10">
    <property type="match status" value="1"/>
</dbReference>
<dbReference type="InterPro" id="IPR008269">
    <property type="entry name" value="Lon_proteolytic"/>
</dbReference>
<dbReference type="GO" id="GO:0004176">
    <property type="term" value="F:ATP-dependent peptidase activity"/>
    <property type="evidence" value="ECO:0007669"/>
    <property type="project" value="InterPro"/>
</dbReference>
<dbReference type="NCBIfam" id="NF041438">
    <property type="entry name" value="SepM_fam_S16"/>
    <property type="match status" value="1"/>
</dbReference>
<dbReference type="GO" id="GO:0005524">
    <property type="term" value="F:ATP binding"/>
    <property type="evidence" value="ECO:0007669"/>
    <property type="project" value="InterPro"/>
</dbReference>
<dbReference type="InterPro" id="IPR027065">
    <property type="entry name" value="Lon_Prtase"/>
</dbReference>
<dbReference type="PANTHER" id="PTHR10046">
    <property type="entry name" value="ATP DEPENDENT LON PROTEASE FAMILY MEMBER"/>
    <property type="match status" value="1"/>
</dbReference>
<dbReference type="GO" id="GO:0004252">
    <property type="term" value="F:serine-type endopeptidase activity"/>
    <property type="evidence" value="ECO:0007669"/>
    <property type="project" value="InterPro"/>
</dbReference>
<dbReference type="InterPro" id="IPR020568">
    <property type="entry name" value="Ribosomal_Su5_D2-typ_SF"/>
</dbReference>
<name>A0A483CEN6_OENOE</name>
<proteinExistence type="predicted"/>